<dbReference type="FunFam" id="3.40.50.300:FF:000221">
    <property type="entry name" value="Multidrug ABC transporter ATP-binding protein"/>
    <property type="match status" value="1"/>
</dbReference>
<protein>
    <submittedName>
        <fullName evidence="12">Putative ABC transporter ATP-binding protein</fullName>
    </submittedName>
</protein>
<dbReference type="SMART" id="SM00382">
    <property type="entry name" value="AAA"/>
    <property type="match status" value="1"/>
</dbReference>
<dbReference type="GO" id="GO:0005886">
    <property type="term" value="C:plasma membrane"/>
    <property type="evidence" value="ECO:0007669"/>
    <property type="project" value="UniProtKB-SubCell"/>
</dbReference>
<dbReference type="InterPro" id="IPR017871">
    <property type="entry name" value="ABC_transporter-like_CS"/>
</dbReference>
<reference evidence="12 13" key="1">
    <citation type="submission" date="2020-04" db="EMBL/GenBank/DDBJ databases">
        <authorList>
            <consortium name="Desulfovibrio sp. FSS-1 genome sequencing consortium"/>
            <person name="Shimoshige H."/>
            <person name="Kobayashi H."/>
            <person name="Maekawa T."/>
        </authorList>
    </citation>
    <scope>NUCLEOTIDE SEQUENCE [LARGE SCALE GENOMIC DNA]</scope>
    <source>
        <strain evidence="12 13">SIID29052-01</strain>
    </source>
</reference>
<dbReference type="PROSITE" id="PS00211">
    <property type="entry name" value="ABC_TRANSPORTER_1"/>
    <property type="match status" value="1"/>
</dbReference>
<dbReference type="EMBL" id="BLTE01000015">
    <property type="protein sequence ID" value="GFK95274.1"/>
    <property type="molecule type" value="Genomic_DNA"/>
</dbReference>
<dbReference type="InterPro" id="IPR039421">
    <property type="entry name" value="Type_1_exporter"/>
</dbReference>
<evidence type="ECO:0000256" key="5">
    <source>
        <dbReference type="ARBA" id="ARBA00022741"/>
    </source>
</evidence>
<reference evidence="12 13" key="2">
    <citation type="submission" date="2020-05" db="EMBL/GenBank/DDBJ databases">
        <title>Draft genome sequence of Desulfovibrio sp. strainFSS-1.</title>
        <authorList>
            <person name="Shimoshige H."/>
            <person name="Kobayashi H."/>
            <person name="Maekawa T."/>
        </authorList>
    </citation>
    <scope>NUCLEOTIDE SEQUENCE [LARGE SCALE GENOMIC DNA]</scope>
    <source>
        <strain evidence="12 13">SIID29052-01</strain>
    </source>
</reference>
<dbReference type="SUPFAM" id="SSF52540">
    <property type="entry name" value="P-loop containing nucleoside triphosphate hydrolases"/>
    <property type="match status" value="1"/>
</dbReference>
<dbReference type="Pfam" id="PF00005">
    <property type="entry name" value="ABC_tran"/>
    <property type="match status" value="1"/>
</dbReference>
<keyword evidence="4 9" id="KW-0812">Transmembrane</keyword>
<comment type="caution">
    <text evidence="12">The sequence shown here is derived from an EMBL/GenBank/DDBJ whole genome shotgun (WGS) entry which is preliminary data.</text>
</comment>
<feature type="transmembrane region" description="Helical" evidence="9">
    <location>
        <begin position="292"/>
        <end position="313"/>
    </location>
</feature>
<feature type="domain" description="ABC transporter" evidence="10">
    <location>
        <begin position="352"/>
        <end position="586"/>
    </location>
</feature>
<evidence type="ECO:0000256" key="4">
    <source>
        <dbReference type="ARBA" id="ARBA00022692"/>
    </source>
</evidence>
<organism evidence="12 13">
    <name type="scientific">Fundidesulfovibrio magnetotacticus</name>
    <dbReference type="NCBI Taxonomy" id="2730080"/>
    <lineage>
        <taxon>Bacteria</taxon>
        <taxon>Pseudomonadati</taxon>
        <taxon>Thermodesulfobacteriota</taxon>
        <taxon>Desulfovibrionia</taxon>
        <taxon>Desulfovibrionales</taxon>
        <taxon>Desulfovibrionaceae</taxon>
        <taxon>Fundidesulfovibrio</taxon>
    </lineage>
</organism>
<gene>
    <name evidence="12" type="ORF">NNJEOMEG_03133</name>
</gene>
<comment type="subcellular location">
    <subcellularLocation>
        <location evidence="1">Cell membrane</location>
        <topology evidence="1">Multi-pass membrane protein</topology>
    </subcellularLocation>
</comment>
<dbReference type="Gene3D" id="3.40.50.300">
    <property type="entry name" value="P-loop containing nucleotide triphosphate hydrolases"/>
    <property type="match status" value="1"/>
</dbReference>
<keyword evidence="6 12" id="KW-0067">ATP-binding</keyword>
<dbReference type="RefSeq" id="WP_173086136.1">
    <property type="nucleotide sequence ID" value="NZ_BLTE01000015.1"/>
</dbReference>
<evidence type="ECO:0000256" key="8">
    <source>
        <dbReference type="ARBA" id="ARBA00023136"/>
    </source>
</evidence>
<keyword evidence="7 9" id="KW-1133">Transmembrane helix</keyword>
<feature type="domain" description="ABC transmembrane type-1" evidence="11">
    <location>
        <begin position="24"/>
        <end position="318"/>
    </location>
</feature>
<dbReference type="InterPro" id="IPR003439">
    <property type="entry name" value="ABC_transporter-like_ATP-bd"/>
</dbReference>
<evidence type="ECO:0000313" key="13">
    <source>
        <dbReference type="Proteomes" id="UP000494245"/>
    </source>
</evidence>
<dbReference type="GO" id="GO:0016887">
    <property type="term" value="F:ATP hydrolysis activity"/>
    <property type="evidence" value="ECO:0007669"/>
    <property type="project" value="InterPro"/>
</dbReference>
<evidence type="ECO:0000313" key="12">
    <source>
        <dbReference type="EMBL" id="GFK95274.1"/>
    </source>
</evidence>
<evidence type="ECO:0000256" key="7">
    <source>
        <dbReference type="ARBA" id="ARBA00022989"/>
    </source>
</evidence>
<keyword evidence="2" id="KW-0813">Transport</keyword>
<dbReference type="Gene3D" id="1.20.1560.10">
    <property type="entry name" value="ABC transporter type 1, transmembrane domain"/>
    <property type="match status" value="1"/>
</dbReference>
<dbReference type="Proteomes" id="UP000494245">
    <property type="component" value="Unassembled WGS sequence"/>
</dbReference>
<keyword evidence="3" id="KW-1003">Cell membrane</keyword>
<feature type="transmembrane region" description="Helical" evidence="9">
    <location>
        <begin position="261"/>
        <end position="280"/>
    </location>
</feature>
<dbReference type="AlphaFoldDB" id="A0A6V8LU72"/>
<evidence type="ECO:0000256" key="9">
    <source>
        <dbReference type="SAM" id="Phobius"/>
    </source>
</evidence>
<proteinExistence type="predicted"/>
<dbReference type="PROSITE" id="PS50929">
    <property type="entry name" value="ABC_TM1F"/>
    <property type="match status" value="1"/>
</dbReference>
<sequence>MRIASSWSLTRLLPFVAPYRGQFLLGLASNAVARAFDLAPMVLVGRTVDAVTAALSGPLSGPDALAVRDRLLLYGALVLGAFVCLALCQSLSDFLLDRIAQNVRHDLRNALYRHLQRQDMHFFEERQSGDLINVVSSDVDTLENFLADASTSAIRLVITFAGSFAVLFWIDWRLALLLMAPMPFAFAAVRTFSTRIRPRYREARTAVGQVAALIGNNLRGMGVIQAFTAEEDQAARVESASARYRDEAVGAALARARFIPVLYAVAGAGFALIIAGGGWLTLTGDGPTAGDYTTFVLLATRMVLPLFVFGMLLNQFQRTEASAARILAVLDLEPAIADRPGARTLDHAPHQLRFENVRFAYPGREPVLHGLDFTLERGRVLGVVGPTGAGKSTLVKLALRHLDPQSGRLLVDGEDMAGFTLESLRGRMGYVSQEAFLFAGTAAENIRLGSQEATQEALERAASIAGALDFIRELPQGFDTPIGEGGVKLSGGQRQRISLARAVLREPDILILDEATSAVDTRTEGLIQENLHAFRASRMTLAVAHRLSTVRLADEIIVVVDGLIVERGRHEELLERRGVYAGLWAVQSGEGAG</sequence>
<dbReference type="InterPro" id="IPR027417">
    <property type="entry name" value="P-loop_NTPase"/>
</dbReference>
<dbReference type="InterPro" id="IPR003593">
    <property type="entry name" value="AAA+_ATPase"/>
</dbReference>
<accession>A0A6V8LU72</accession>
<keyword evidence="5" id="KW-0547">Nucleotide-binding</keyword>
<evidence type="ECO:0000259" key="11">
    <source>
        <dbReference type="PROSITE" id="PS50929"/>
    </source>
</evidence>
<name>A0A6V8LU72_9BACT</name>
<feature type="transmembrane region" description="Helical" evidence="9">
    <location>
        <begin position="176"/>
        <end position="193"/>
    </location>
</feature>
<dbReference type="PROSITE" id="PS50893">
    <property type="entry name" value="ABC_TRANSPORTER_2"/>
    <property type="match status" value="1"/>
</dbReference>
<evidence type="ECO:0000256" key="6">
    <source>
        <dbReference type="ARBA" id="ARBA00022840"/>
    </source>
</evidence>
<dbReference type="CDD" id="cd18565">
    <property type="entry name" value="ABC_6TM_exporter_like"/>
    <property type="match status" value="1"/>
</dbReference>
<evidence type="ECO:0000256" key="3">
    <source>
        <dbReference type="ARBA" id="ARBA00022475"/>
    </source>
</evidence>
<dbReference type="GO" id="GO:0015421">
    <property type="term" value="F:ABC-type oligopeptide transporter activity"/>
    <property type="evidence" value="ECO:0007669"/>
    <property type="project" value="TreeGrafter"/>
</dbReference>
<keyword evidence="8 9" id="KW-0472">Membrane</keyword>
<evidence type="ECO:0000259" key="10">
    <source>
        <dbReference type="PROSITE" id="PS50893"/>
    </source>
</evidence>
<dbReference type="SUPFAM" id="SSF90123">
    <property type="entry name" value="ABC transporter transmembrane region"/>
    <property type="match status" value="1"/>
</dbReference>
<dbReference type="InterPro" id="IPR036640">
    <property type="entry name" value="ABC1_TM_sf"/>
</dbReference>
<keyword evidence="13" id="KW-1185">Reference proteome</keyword>
<dbReference type="PANTHER" id="PTHR43394">
    <property type="entry name" value="ATP-DEPENDENT PERMEASE MDL1, MITOCHONDRIAL"/>
    <property type="match status" value="1"/>
</dbReference>
<dbReference type="InterPro" id="IPR011527">
    <property type="entry name" value="ABC1_TM_dom"/>
</dbReference>
<dbReference type="Pfam" id="PF00664">
    <property type="entry name" value="ABC_membrane"/>
    <property type="match status" value="1"/>
</dbReference>
<evidence type="ECO:0000256" key="2">
    <source>
        <dbReference type="ARBA" id="ARBA00022448"/>
    </source>
</evidence>
<dbReference type="GO" id="GO:0005524">
    <property type="term" value="F:ATP binding"/>
    <property type="evidence" value="ECO:0007669"/>
    <property type="project" value="UniProtKB-KW"/>
</dbReference>
<dbReference type="PANTHER" id="PTHR43394:SF1">
    <property type="entry name" value="ATP-BINDING CASSETTE SUB-FAMILY B MEMBER 10, MITOCHONDRIAL"/>
    <property type="match status" value="1"/>
</dbReference>
<feature type="transmembrane region" description="Helical" evidence="9">
    <location>
        <begin position="71"/>
        <end position="96"/>
    </location>
</feature>
<evidence type="ECO:0000256" key="1">
    <source>
        <dbReference type="ARBA" id="ARBA00004651"/>
    </source>
</evidence>